<keyword evidence="8 12" id="KW-0256">Endoplasmic reticulum</keyword>
<dbReference type="AlphaFoldDB" id="A0A9P3HHX2"/>
<comment type="catalytic activity">
    <reaction evidence="11">
        <text>an N-acetyl-alpha-D-glucosaminyl-diphospho-di-trans,poly-cis-dolichol + UDP-N-acetyl-alpha-D-glucosamine = an N,N'-diacetylchitobiosyl-diphospho-di-trans,poly-cis-dolichol + UDP + H(+)</text>
        <dbReference type="Rhea" id="RHEA:23380"/>
        <dbReference type="Rhea" id="RHEA-COMP:19507"/>
        <dbReference type="Rhea" id="RHEA-COMP:19510"/>
        <dbReference type="ChEBI" id="CHEBI:15378"/>
        <dbReference type="ChEBI" id="CHEBI:57269"/>
        <dbReference type="ChEBI" id="CHEBI:57705"/>
        <dbReference type="ChEBI" id="CHEBI:58223"/>
        <dbReference type="ChEBI" id="CHEBI:58427"/>
        <dbReference type="EC" id="2.4.1.141"/>
    </reaction>
</comment>
<comment type="caution">
    <text evidence="14">The sequence shown here is derived from an EMBL/GenBank/DDBJ whole genome shotgun (WGS) entry which is preliminary data.</text>
</comment>
<gene>
    <name evidence="12" type="primary">ALG13</name>
    <name evidence="14" type="ORF">EMPS_09369</name>
</gene>
<evidence type="ECO:0000256" key="8">
    <source>
        <dbReference type="ARBA" id="ARBA00022824"/>
    </source>
</evidence>
<dbReference type="PANTHER" id="PTHR12867">
    <property type="entry name" value="GLYCOSYL TRANSFERASE-RELATED"/>
    <property type="match status" value="1"/>
</dbReference>
<evidence type="ECO:0000256" key="4">
    <source>
        <dbReference type="ARBA" id="ARBA00012614"/>
    </source>
</evidence>
<evidence type="ECO:0000256" key="12">
    <source>
        <dbReference type="RuleBase" id="RU362128"/>
    </source>
</evidence>
<evidence type="ECO:0000256" key="6">
    <source>
        <dbReference type="ARBA" id="ARBA00022676"/>
    </source>
</evidence>
<dbReference type="GO" id="GO:0005783">
    <property type="term" value="C:endoplasmic reticulum"/>
    <property type="evidence" value="ECO:0007669"/>
    <property type="project" value="UniProtKB-SubCell"/>
</dbReference>
<dbReference type="GO" id="GO:0006488">
    <property type="term" value="P:dolichol-linked oligosaccharide biosynthetic process"/>
    <property type="evidence" value="ECO:0007669"/>
    <property type="project" value="InterPro"/>
</dbReference>
<evidence type="ECO:0000256" key="10">
    <source>
        <dbReference type="ARBA" id="ARBA00032061"/>
    </source>
</evidence>
<keyword evidence="6 12" id="KW-0328">Glycosyltransferase</keyword>
<evidence type="ECO:0000256" key="9">
    <source>
        <dbReference type="ARBA" id="ARBA00024804"/>
    </source>
</evidence>
<dbReference type="EC" id="2.4.1.141" evidence="4 12"/>
<feature type="domain" description="Glycosyl transferase family 28 C-terminal" evidence="13">
    <location>
        <begin position="7"/>
        <end position="152"/>
    </location>
</feature>
<dbReference type="InterPro" id="IPR039042">
    <property type="entry name" value="Alg13-like"/>
</dbReference>
<proteinExistence type="inferred from homology"/>
<comment type="subcellular location">
    <subcellularLocation>
        <location evidence="1 12">Endoplasmic reticulum</location>
    </subcellularLocation>
</comment>
<dbReference type="Pfam" id="PF04101">
    <property type="entry name" value="Glyco_tran_28_C"/>
    <property type="match status" value="1"/>
</dbReference>
<evidence type="ECO:0000256" key="5">
    <source>
        <dbReference type="ARBA" id="ARBA00017468"/>
    </source>
</evidence>
<dbReference type="EMBL" id="BQFW01000013">
    <property type="protein sequence ID" value="GJJ77010.1"/>
    <property type="molecule type" value="Genomic_DNA"/>
</dbReference>
<dbReference type="OrthoDB" id="20273at2759"/>
<comment type="function">
    <text evidence="9 12">Involved in protein N-glycosylation. Essential for the second step of the dolichol-linked oligosaccharide pathway.</text>
</comment>
<comment type="similarity">
    <text evidence="2 12">Belongs to the glycosyltransferase 28 family.</text>
</comment>
<evidence type="ECO:0000256" key="11">
    <source>
        <dbReference type="ARBA" id="ARBA00048184"/>
    </source>
</evidence>
<evidence type="ECO:0000313" key="14">
    <source>
        <dbReference type="EMBL" id="GJJ77010.1"/>
    </source>
</evidence>
<evidence type="ECO:0000256" key="2">
    <source>
        <dbReference type="ARBA" id="ARBA00006962"/>
    </source>
</evidence>
<accession>A0A9P3HHX2</accession>
<dbReference type="Proteomes" id="UP000827284">
    <property type="component" value="Unassembled WGS sequence"/>
</dbReference>
<dbReference type="SUPFAM" id="SSF53756">
    <property type="entry name" value="UDP-Glycosyltransferase/glycogen phosphorylase"/>
    <property type="match status" value="1"/>
</dbReference>
<evidence type="ECO:0000259" key="13">
    <source>
        <dbReference type="Pfam" id="PF04101"/>
    </source>
</evidence>
<protein>
    <recommendedName>
        <fullName evidence="5 12">UDP-N-acetylglucosamine transferase subunit ALG13</fullName>
        <ecNumber evidence="4 12">2.4.1.141</ecNumber>
    </recommendedName>
    <alternativeName>
        <fullName evidence="10 12">Asparagine-linked glycosylation protein 13</fullName>
    </alternativeName>
</protein>
<keyword evidence="15" id="KW-1185">Reference proteome</keyword>
<dbReference type="Gene3D" id="3.40.50.2000">
    <property type="entry name" value="Glycogen Phosphorylase B"/>
    <property type="match status" value="1"/>
</dbReference>
<reference evidence="14" key="1">
    <citation type="submission" date="2021-11" db="EMBL/GenBank/DDBJ databases">
        <authorList>
            <person name="Herlambang A."/>
            <person name="Guo Y."/>
            <person name="Takashima Y."/>
            <person name="Nishizawa T."/>
        </authorList>
    </citation>
    <scope>NUCLEOTIDE SEQUENCE</scope>
    <source>
        <strain evidence="14">E1425</strain>
    </source>
</reference>
<dbReference type="PANTHER" id="PTHR12867:SF6">
    <property type="entry name" value="N-ACETYLGLUCOSAMINYLDIPHOSPHODOLICHOL N-ACETYLGLUCOSAMINYLTRANSFERASE"/>
    <property type="match status" value="1"/>
</dbReference>
<evidence type="ECO:0000256" key="3">
    <source>
        <dbReference type="ARBA" id="ARBA00011198"/>
    </source>
</evidence>
<comment type="subunit">
    <text evidence="3 12">Heterodimer with ALG14 to form a functional enzyme.</text>
</comment>
<name>A0A9P3HHX2_9FUNG</name>
<keyword evidence="7 12" id="KW-0808">Transferase</keyword>
<reference evidence="14" key="2">
    <citation type="journal article" date="2022" name="Microbiol. Resour. Announc.">
        <title>Whole-Genome Sequence of Entomortierella parvispora E1425, a Mucoromycotan Fungus Associated with Burkholderiaceae-Related Endosymbiotic Bacteria.</title>
        <authorList>
            <person name="Herlambang A."/>
            <person name="Guo Y."/>
            <person name="Takashima Y."/>
            <person name="Narisawa K."/>
            <person name="Ohta H."/>
            <person name="Nishizawa T."/>
        </authorList>
    </citation>
    <scope>NUCLEOTIDE SEQUENCE</scope>
    <source>
        <strain evidence="14">E1425</strain>
    </source>
</reference>
<evidence type="ECO:0000313" key="15">
    <source>
        <dbReference type="Proteomes" id="UP000827284"/>
    </source>
</evidence>
<sequence length="168" mass="18265">MSSTSRTVFVTVGSTRFDKLIAAVSSQPILHLLHSLGYTHVTMQHGAGPAPTSAASSATAIGVDSYNYKPNLHQDMEEADLVISHAGSGSILEALRLHKKLIVVVNEELMHNHQLELGSALQEQKYLVCCTTDQLEKALSAKEYESLQPFPEPNPSVFANLLDRQLGL</sequence>
<evidence type="ECO:0000256" key="7">
    <source>
        <dbReference type="ARBA" id="ARBA00022679"/>
    </source>
</evidence>
<dbReference type="InterPro" id="IPR007235">
    <property type="entry name" value="Glyco_trans_28_C"/>
</dbReference>
<organism evidence="14 15">
    <name type="scientific">Entomortierella parvispora</name>
    <dbReference type="NCBI Taxonomy" id="205924"/>
    <lineage>
        <taxon>Eukaryota</taxon>
        <taxon>Fungi</taxon>
        <taxon>Fungi incertae sedis</taxon>
        <taxon>Mucoromycota</taxon>
        <taxon>Mortierellomycotina</taxon>
        <taxon>Mortierellomycetes</taxon>
        <taxon>Mortierellales</taxon>
        <taxon>Mortierellaceae</taxon>
        <taxon>Entomortierella</taxon>
    </lineage>
</organism>
<evidence type="ECO:0000256" key="1">
    <source>
        <dbReference type="ARBA" id="ARBA00004240"/>
    </source>
</evidence>
<dbReference type="GO" id="GO:0004577">
    <property type="term" value="F:N-acetylglucosaminyldiphosphodolichol N-acetylglucosaminyltransferase activity"/>
    <property type="evidence" value="ECO:0007669"/>
    <property type="project" value="UniProtKB-EC"/>
</dbReference>